<dbReference type="InterPro" id="IPR011541">
    <property type="entry name" value="Ni/Co_transpt_high_affinity"/>
</dbReference>
<dbReference type="Pfam" id="PF03824">
    <property type="entry name" value="NicO"/>
    <property type="match status" value="1"/>
</dbReference>
<evidence type="ECO:0000313" key="16">
    <source>
        <dbReference type="Proteomes" id="UP001219630"/>
    </source>
</evidence>
<keyword evidence="8 14" id="KW-0812">Transmembrane</keyword>
<evidence type="ECO:0000313" key="15">
    <source>
        <dbReference type="EMBL" id="WFN56904.1"/>
    </source>
</evidence>
<evidence type="ECO:0000256" key="7">
    <source>
        <dbReference type="ARBA" id="ARBA00022596"/>
    </source>
</evidence>
<evidence type="ECO:0000256" key="1">
    <source>
        <dbReference type="ARBA" id="ARBA00002510"/>
    </source>
</evidence>
<evidence type="ECO:0000256" key="5">
    <source>
        <dbReference type="ARBA" id="ARBA00022448"/>
    </source>
</evidence>
<keyword evidence="13" id="KW-0170">Cobalt</keyword>
<evidence type="ECO:0000256" key="14">
    <source>
        <dbReference type="RuleBase" id="RU362101"/>
    </source>
</evidence>
<feature type="transmembrane region" description="Helical" evidence="14">
    <location>
        <begin position="308"/>
        <end position="331"/>
    </location>
</feature>
<evidence type="ECO:0000256" key="8">
    <source>
        <dbReference type="ARBA" id="ARBA00022692"/>
    </source>
</evidence>
<dbReference type="EMBL" id="CP114280">
    <property type="protein sequence ID" value="WFN56904.1"/>
    <property type="molecule type" value="Genomic_DNA"/>
</dbReference>
<keyword evidence="4" id="KW-0171">Cobalt transport</keyword>
<dbReference type="PANTHER" id="PTHR40659:SF1">
    <property type="entry name" value="NICKEL_COBALT EFFLUX SYSTEM RCNA"/>
    <property type="match status" value="1"/>
</dbReference>
<feature type="transmembrane region" description="Helical" evidence="14">
    <location>
        <begin position="110"/>
        <end position="132"/>
    </location>
</feature>
<comment type="subcellular location">
    <subcellularLocation>
        <location evidence="2 14">Cell membrane</location>
        <topology evidence="2 14">Multi-pass membrane protein</topology>
    </subcellularLocation>
</comment>
<evidence type="ECO:0000256" key="12">
    <source>
        <dbReference type="ARBA" id="ARBA00023136"/>
    </source>
</evidence>
<organism evidence="15 16">
    <name type="scientific">Dickeya lacustris</name>
    <dbReference type="NCBI Taxonomy" id="2259638"/>
    <lineage>
        <taxon>Bacteria</taxon>
        <taxon>Pseudomonadati</taxon>
        <taxon>Pseudomonadota</taxon>
        <taxon>Gammaproteobacteria</taxon>
        <taxon>Enterobacterales</taxon>
        <taxon>Pectobacteriaceae</taxon>
        <taxon>Dickeya</taxon>
    </lineage>
</organism>
<comment type="function">
    <text evidence="1">Efflux system for nickel and cobalt.</text>
</comment>
<keyword evidence="11" id="KW-0921">Nickel transport</keyword>
<dbReference type="Proteomes" id="UP001219630">
    <property type="component" value="Chromosome"/>
</dbReference>
<reference evidence="15 16" key="1">
    <citation type="submission" date="2022-12" db="EMBL/GenBank/DDBJ databases">
        <title>Complete genome sequencing of Dickeya lacustris type strain LMG30899.</title>
        <authorList>
            <person name="Dobhal S."/>
            <person name="Arizala D."/>
            <person name="Arif M."/>
        </authorList>
    </citation>
    <scope>NUCLEOTIDE SEQUENCE [LARGE SCALE GENOMIC DNA]</scope>
    <source>
        <strain evidence="15 16">LMG30899</strain>
    </source>
</reference>
<dbReference type="PANTHER" id="PTHR40659">
    <property type="entry name" value="NICKEL/COBALT EFFLUX SYSTEM RCNA"/>
    <property type="match status" value="1"/>
</dbReference>
<keyword evidence="6" id="KW-1003">Cell membrane</keyword>
<evidence type="ECO:0000256" key="2">
    <source>
        <dbReference type="ARBA" id="ARBA00004651"/>
    </source>
</evidence>
<comment type="similarity">
    <text evidence="3">Belongs to the NiCoT transporter (TC 2.A.52) family. RcnA subfamily.</text>
</comment>
<gene>
    <name evidence="15" type="ORF">O1Q98_06560</name>
</gene>
<keyword evidence="12 14" id="KW-0472">Membrane</keyword>
<feature type="transmembrane region" description="Helical" evidence="14">
    <location>
        <begin position="70"/>
        <end position="89"/>
    </location>
</feature>
<evidence type="ECO:0000256" key="10">
    <source>
        <dbReference type="ARBA" id="ARBA00023065"/>
    </source>
</evidence>
<evidence type="ECO:0000256" key="13">
    <source>
        <dbReference type="ARBA" id="ARBA00023285"/>
    </source>
</evidence>
<keyword evidence="16" id="KW-1185">Reference proteome</keyword>
<accession>A0ABY8GAL8</accession>
<evidence type="ECO:0000256" key="4">
    <source>
        <dbReference type="ARBA" id="ARBA00022426"/>
    </source>
</evidence>
<evidence type="ECO:0000256" key="9">
    <source>
        <dbReference type="ARBA" id="ARBA00022989"/>
    </source>
</evidence>
<name>A0ABY8GAL8_9GAMM</name>
<keyword evidence="10" id="KW-0406">Ion transport</keyword>
<feature type="transmembrane region" description="Helical" evidence="14">
    <location>
        <begin position="235"/>
        <end position="256"/>
    </location>
</feature>
<dbReference type="RefSeq" id="WP_125260312.1">
    <property type="nucleotide sequence ID" value="NZ_CP114280.1"/>
</dbReference>
<evidence type="ECO:0000256" key="3">
    <source>
        <dbReference type="ARBA" id="ARBA00010428"/>
    </source>
</evidence>
<sequence>MPVMLPSRLYRYARFIWPLLLCFALLALVVWLLVAFWPTILLQCMAWQRALHQQMAELLQHVHADPHQAGWTLMGFSLVYGVIHAVGPGHGKMVITTYLATHPSRLKSSLQLTCAAALLQGGMAIGLVTLVLTVLQLSSRVLHASSFWVEKSSFVLVMVLGGWLCLRAMRRLLALCARRPKLHIHRFMPLASAHPARAVTAAVSLPRHEAACGCGHQHVPTAQALHQGDGWRTRAMVVLTMGLRPCSGAIMVLLFAKVLNVFAWGMACALAMACGTALTVSLLGVAVQCCRQLFERLSQHRTPSRWQPVMWSLLSLAGGIILTLVGLALYLTTQPEMMGGIRPILGQ</sequence>
<feature type="transmembrane region" description="Helical" evidence="14">
    <location>
        <begin position="262"/>
        <end position="287"/>
    </location>
</feature>
<keyword evidence="5 14" id="KW-0813">Transport</keyword>
<proteinExistence type="inferred from homology"/>
<evidence type="ECO:0000256" key="11">
    <source>
        <dbReference type="ARBA" id="ARBA00023112"/>
    </source>
</evidence>
<keyword evidence="7" id="KW-0533">Nickel</keyword>
<protein>
    <recommendedName>
        <fullName evidence="14">Nickel/cobalt efflux system</fullName>
    </recommendedName>
</protein>
<dbReference type="InterPro" id="IPR051224">
    <property type="entry name" value="NiCoT_RcnA"/>
</dbReference>
<evidence type="ECO:0000256" key="6">
    <source>
        <dbReference type="ARBA" id="ARBA00022475"/>
    </source>
</evidence>
<keyword evidence="9 14" id="KW-1133">Transmembrane helix</keyword>
<feature type="transmembrane region" description="Helical" evidence="14">
    <location>
        <begin position="152"/>
        <end position="169"/>
    </location>
</feature>